<dbReference type="Gene3D" id="3.40.1190.20">
    <property type="match status" value="1"/>
</dbReference>
<dbReference type="InterPro" id="IPR011611">
    <property type="entry name" value="PfkB_dom"/>
</dbReference>
<feature type="domain" description="Carbohydrate kinase PfkB" evidence="3">
    <location>
        <begin position="23"/>
        <end position="271"/>
    </location>
</feature>
<organism evidence="4 5">
    <name type="scientific">Candidatus Roizmanbacteria bacterium GW2011_GWA2_35_19</name>
    <dbReference type="NCBI Taxonomy" id="1618478"/>
    <lineage>
        <taxon>Bacteria</taxon>
        <taxon>Candidatus Roizmaniibacteriota</taxon>
    </lineage>
</organism>
<protein>
    <recommendedName>
        <fullName evidence="3">Carbohydrate kinase PfkB domain-containing protein</fullName>
    </recommendedName>
</protein>
<comment type="caution">
    <text evidence="4">The sequence shown here is derived from an EMBL/GenBank/DDBJ whole genome shotgun (WGS) entry which is preliminary data.</text>
</comment>
<dbReference type="InterPro" id="IPR029056">
    <property type="entry name" value="Ribokinase-like"/>
</dbReference>
<dbReference type="Proteomes" id="UP000034457">
    <property type="component" value="Unassembled WGS sequence"/>
</dbReference>
<evidence type="ECO:0000256" key="2">
    <source>
        <dbReference type="ARBA" id="ARBA00022777"/>
    </source>
</evidence>
<dbReference type="PANTHER" id="PTHR10584:SF166">
    <property type="entry name" value="RIBOKINASE"/>
    <property type="match status" value="1"/>
</dbReference>
<evidence type="ECO:0000313" key="5">
    <source>
        <dbReference type="Proteomes" id="UP000034457"/>
    </source>
</evidence>
<evidence type="ECO:0000313" key="4">
    <source>
        <dbReference type="EMBL" id="KKP73756.1"/>
    </source>
</evidence>
<dbReference type="EMBL" id="LBQC01000003">
    <property type="protein sequence ID" value="KKP73756.1"/>
    <property type="molecule type" value="Genomic_DNA"/>
</dbReference>
<keyword evidence="2" id="KW-0418">Kinase</keyword>
<dbReference type="GO" id="GO:0016301">
    <property type="term" value="F:kinase activity"/>
    <property type="evidence" value="ECO:0007669"/>
    <property type="project" value="UniProtKB-KW"/>
</dbReference>
<proteinExistence type="predicted"/>
<accession>A0A0G0CCF7</accession>
<evidence type="ECO:0000256" key="1">
    <source>
        <dbReference type="ARBA" id="ARBA00022679"/>
    </source>
</evidence>
<reference evidence="4 5" key="1">
    <citation type="journal article" date="2015" name="Nature">
        <title>rRNA introns, odd ribosomes, and small enigmatic genomes across a large radiation of phyla.</title>
        <authorList>
            <person name="Brown C.T."/>
            <person name="Hug L.A."/>
            <person name="Thomas B.C."/>
            <person name="Sharon I."/>
            <person name="Castelle C.J."/>
            <person name="Singh A."/>
            <person name="Wilkins M.J."/>
            <person name="Williams K.H."/>
            <person name="Banfield J.F."/>
        </authorList>
    </citation>
    <scope>NUCLEOTIDE SEQUENCE [LARGE SCALE GENOMIC DNA]</scope>
</reference>
<gene>
    <name evidence="4" type="ORF">UR68_C0003G0051</name>
</gene>
<evidence type="ECO:0000259" key="3">
    <source>
        <dbReference type="Pfam" id="PF00294"/>
    </source>
</evidence>
<name>A0A0G0CCF7_9BACT</name>
<dbReference type="STRING" id="1618478.UR68_C0003G0051"/>
<dbReference type="AlphaFoldDB" id="A0A0G0CCF7"/>
<keyword evidence="1" id="KW-0808">Transferase</keyword>
<dbReference type="Pfam" id="PF00294">
    <property type="entry name" value="PfkB"/>
    <property type="match status" value="1"/>
</dbReference>
<dbReference type="PANTHER" id="PTHR10584">
    <property type="entry name" value="SUGAR KINASE"/>
    <property type="match status" value="1"/>
</dbReference>
<sequence length="274" mass="30909">MKNNIVYAGNVGVDFYIDLKKIFPGGSALNFVINYKSPSNDDNVSVVSVLGNDQNSDFTKKCLIKNQIFINHLYIFSGKTAVQYIKNNINGEKIFTYYDNGVLDKFQLTNKDKKFISSQDAVVTTVYKQIINLFDQVIKIKTKGIKIVDFRDLSDFNKDFSFIQKYQHDFDICYLSLNIKEKSLINKIKKFSKQKNKLIIVTLGKNGSIAFFGNEVFIQKSLPGKVIDTTGCGDAYLAGFVSEYLKSKDIAKSMFVGTKLASKIASHYGAVNYI</sequence>
<dbReference type="SUPFAM" id="SSF53613">
    <property type="entry name" value="Ribokinase-like"/>
    <property type="match status" value="1"/>
</dbReference>